<feature type="domain" description="RRP4 S1" evidence="7">
    <location>
        <begin position="79"/>
        <end position="151"/>
    </location>
</feature>
<dbReference type="InterPro" id="IPR048565">
    <property type="entry name" value="S1_RRP4"/>
</dbReference>
<evidence type="ECO:0000259" key="7">
    <source>
        <dbReference type="Pfam" id="PF21266"/>
    </source>
</evidence>
<dbReference type="GO" id="GO:0000177">
    <property type="term" value="C:cytoplasmic exosome (RNase complex)"/>
    <property type="evidence" value="ECO:0007669"/>
    <property type="project" value="TreeGrafter"/>
</dbReference>
<reference evidence="8 9" key="1">
    <citation type="journal article" date="2014" name="MBio">
        <title>The Ordospora colligata genome; evolution of extreme reduction in microsporidia and host-to-parasite horizontal gene transfer.</title>
        <authorList>
            <person name="Pombert J.-F."/>
            <person name="Haag K.L."/>
            <person name="Beidas S."/>
            <person name="Ebert D."/>
            <person name="Keeling P.J."/>
        </authorList>
    </citation>
    <scope>NUCLEOTIDE SEQUENCE [LARGE SCALE GENOMIC DNA]</scope>
    <source>
        <strain evidence="8 9">OC4</strain>
    </source>
</reference>
<dbReference type="GO" id="GO:0034475">
    <property type="term" value="P:U4 snRNA 3'-end processing"/>
    <property type="evidence" value="ECO:0007669"/>
    <property type="project" value="TreeGrafter"/>
</dbReference>
<feature type="domain" description="K Homology" evidence="6">
    <location>
        <begin position="173"/>
        <end position="213"/>
    </location>
</feature>
<dbReference type="CDD" id="cd05789">
    <property type="entry name" value="S1_Rrp4"/>
    <property type="match status" value="1"/>
</dbReference>
<comment type="subcellular location">
    <subcellularLocation>
        <location evidence="1">Nucleus</location>
    </subcellularLocation>
</comment>
<dbReference type="InParanoid" id="A0A0B2UL69"/>
<dbReference type="PANTHER" id="PTHR21321:SF4">
    <property type="entry name" value="EXOSOME COMPLEX COMPONENT RRP4"/>
    <property type="match status" value="1"/>
</dbReference>
<dbReference type="InterPro" id="IPR004088">
    <property type="entry name" value="KH_dom_type_1"/>
</dbReference>
<feature type="domain" description="Exosome complex component N-terminal" evidence="5">
    <location>
        <begin position="30"/>
        <end position="66"/>
    </location>
</feature>
<evidence type="ECO:0000256" key="4">
    <source>
        <dbReference type="ARBA" id="ARBA00022884"/>
    </source>
</evidence>
<keyword evidence="9" id="KW-1185">Reference proteome</keyword>
<dbReference type="SUPFAM" id="SSF110324">
    <property type="entry name" value="Ribosomal L27 protein-like"/>
    <property type="match status" value="1"/>
</dbReference>
<proteinExistence type="inferred from homology"/>
<dbReference type="SUPFAM" id="SSF54791">
    <property type="entry name" value="Eukaryotic type KH-domain (KH-domain type I)"/>
    <property type="match status" value="1"/>
</dbReference>
<dbReference type="GO" id="GO:0003723">
    <property type="term" value="F:RNA binding"/>
    <property type="evidence" value="ECO:0007669"/>
    <property type="project" value="UniProtKB-KW"/>
</dbReference>
<keyword evidence="3" id="KW-0271">Exosome</keyword>
<dbReference type="Pfam" id="PF21266">
    <property type="entry name" value="S1_RRP4"/>
    <property type="match status" value="1"/>
</dbReference>
<keyword evidence="4" id="KW-0694">RNA-binding</keyword>
<dbReference type="EMBL" id="JOKQ01000005">
    <property type="protein sequence ID" value="KHN69725.1"/>
    <property type="molecule type" value="Genomic_DNA"/>
</dbReference>
<dbReference type="GO" id="GO:0071038">
    <property type="term" value="P:TRAMP-dependent tRNA surveillance pathway"/>
    <property type="evidence" value="ECO:0007669"/>
    <property type="project" value="TreeGrafter"/>
</dbReference>
<evidence type="ECO:0000259" key="5">
    <source>
        <dbReference type="Pfam" id="PF14382"/>
    </source>
</evidence>
<dbReference type="GO" id="GO:0000467">
    <property type="term" value="P:exonucleolytic trimming to generate mature 3'-end of 5.8S rRNA from tricistronic rRNA transcript (SSU-rRNA, 5.8S rRNA, LSU-rRNA)"/>
    <property type="evidence" value="ECO:0007669"/>
    <property type="project" value="TreeGrafter"/>
</dbReference>
<organism evidence="8 9">
    <name type="scientific">Ordospora colligata OC4</name>
    <dbReference type="NCBI Taxonomy" id="1354746"/>
    <lineage>
        <taxon>Eukaryota</taxon>
        <taxon>Fungi</taxon>
        <taxon>Fungi incertae sedis</taxon>
        <taxon>Microsporidia</taxon>
        <taxon>Ordosporidae</taxon>
        <taxon>Ordospora</taxon>
    </lineage>
</organism>
<dbReference type="Pfam" id="PF14382">
    <property type="entry name" value="ECR1_N"/>
    <property type="match status" value="1"/>
</dbReference>
<dbReference type="GO" id="GO:0071035">
    <property type="term" value="P:nuclear polyadenylation-dependent rRNA catabolic process"/>
    <property type="evidence" value="ECO:0007669"/>
    <property type="project" value="TreeGrafter"/>
</dbReference>
<accession>A0A0B2UL69</accession>
<evidence type="ECO:0000313" key="8">
    <source>
        <dbReference type="EMBL" id="KHN69725.1"/>
    </source>
</evidence>
<dbReference type="GO" id="GO:0000176">
    <property type="term" value="C:nuclear exosome (RNase complex)"/>
    <property type="evidence" value="ECO:0007669"/>
    <property type="project" value="TreeGrafter"/>
</dbReference>
<sequence length="247" mass="27345">MSEIAVDAEFVDKNEFNNSEGNRARANNVFLPGDELIDADGYIRGHGTHMRGKSITSTYFGNMKVTNKLVTVDPIVPLKYLPQVGDVVIGRVSVIQSKKWKLEVNSACDVCLSLSAINLPGAVQRRKLESDEIVMRSFFDVGDLVVSEVQKVSKGGMVALHARNEKYGKLSDGILVIVPYFLLDLLKTRFLSRSGIDVIVGCNGYIWIGAKDKYKSCRDVSCLASSIRNAVEFGMRIDIEKLLYSND</sequence>
<evidence type="ECO:0000313" key="9">
    <source>
        <dbReference type="Proteomes" id="UP000031056"/>
    </source>
</evidence>
<dbReference type="HOGENOM" id="CLU_034114_1_0_1"/>
<dbReference type="RefSeq" id="XP_014563767.1">
    <property type="nucleotide sequence ID" value="XM_014708281.1"/>
</dbReference>
<dbReference type="InterPro" id="IPR026699">
    <property type="entry name" value="Exosome_RNA_bind1/RRP40/RRP4"/>
</dbReference>
<comment type="caution">
    <text evidence="8">The sequence shown here is derived from an EMBL/GenBank/DDBJ whole genome shotgun (WGS) entry which is preliminary data.</text>
</comment>
<dbReference type="GO" id="GO:0071034">
    <property type="term" value="P:CUT catabolic process"/>
    <property type="evidence" value="ECO:0007669"/>
    <property type="project" value="TreeGrafter"/>
</dbReference>
<dbReference type="VEuPathDB" id="MicrosporidiaDB:M896_051340"/>
<dbReference type="GO" id="GO:0071051">
    <property type="term" value="P:poly(A)-dependent snoRNA 3'-end processing"/>
    <property type="evidence" value="ECO:0007669"/>
    <property type="project" value="TreeGrafter"/>
</dbReference>
<protein>
    <submittedName>
        <fullName evidence="8">Rrp4-like RNA-binding protein</fullName>
    </submittedName>
</protein>
<evidence type="ECO:0000256" key="2">
    <source>
        <dbReference type="ARBA" id="ARBA00009155"/>
    </source>
</evidence>
<dbReference type="Proteomes" id="UP000031056">
    <property type="component" value="Unassembled WGS sequence"/>
</dbReference>
<dbReference type="SUPFAM" id="SSF50249">
    <property type="entry name" value="Nucleic acid-binding proteins"/>
    <property type="match status" value="1"/>
</dbReference>
<gene>
    <name evidence="8" type="ORF">M896_051340</name>
</gene>
<dbReference type="FunCoup" id="A0A0B2UL69">
    <property type="interactions" value="318"/>
</dbReference>
<dbReference type="Gene3D" id="2.40.50.140">
    <property type="entry name" value="Nucleic acid-binding proteins"/>
    <property type="match status" value="1"/>
</dbReference>
<comment type="similarity">
    <text evidence="2">Belongs to the RRP4 family.</text>
</comment>
<evidence type="ECO:0000256" key="1">
    <source>
        <dbReference type="ARBA" id="ARBA00004123"/>
    </source>
</evidence>
<dbReference type="InterPro" id="IPR036612">
    <property type="entry name" value="KH_dom_type_1_sf"/>
</dbReference>
<dbReference type="PANTHER" id="PTHR21321">
    <property type="entry name" value="PNAS-3 RELATED"/>
    <property type="match status" value="1"/>
</dbReference>
<dbReference type="InterPro" id="IPR012340">
    <property type="entry name" value="NA-bd_OB-fold"/>
</dbReference>
<dbReference type="AlphaFoldDB" id="A0A0B2UL69"/>
<dbReference type="Pfam" id="PF15985">
    <property type="entry name" value="KH_6"/>
    <property type="match status" value="1"/>
</dbReference>
<evidence type="ECO:0000259" key="6">
    <source>
        <dbReference type="Pfam" id="PF15985"/>
    </source>
</evidence>
<dbReference type="InterPro" id="IPR025721">
    <property type="entry name" value="Exosome_cplx_N_dom"/>
</dbReference>
<dbReference type="Gene3D" id="2.40.50.100">
    <property type="match status" value="1"/>
</dbReference>
<dbReference type="STRING" id="1354746.A0A0B2UL69"/>
<name>A0A0B2UL69_9MICR</name>
<evidence type="ECO:0000256" key="3">
    <source>
        <dbReference type="ARBA" id="ARBA00022835"/>
    </source>
</evidence>
<dbReference type="GeneID" id="26261787"/>
<dbReference type="OrthoDB" id="1650at2759"/>